<proteinExistence type="predicted"/>
<protein>
    <submittedName>
        <fullName evidence="1">Phage tail tape measure protein, lambda family</fullName>
    </submittedName>
</protein>
<accession>A0A1I1EEQ9</accession>
<dbReference type="EMBL" id="FOLG01000001">
    <property type="protein sequence ID" value="SFB83450.1"/>
    <property type="molecule type" value="Genomic_DNA"/>
</dbReference>
<dbReference type="OrthoDB" id="8448547at2"/>
<reference evidence="1 2" key="1">
    <citation type="submission" date="2016-10" db="EMBL/GenBank/DDBJ databases">
        <authorList>
            <person name="de Groot N.N."/>
        </authorList>
    </citation>
    <scope>NUCLEOTIDE SEQUENCE [LARGE SCALE GENOMIC DNA]</scope>
    <source>
        <strain evidence="1 2">DSM 19548</strain>
    </source>
</reference>
<dbReference type="STRING" id="441112.SAMN04488094_101695"/>
<dbReference type="RefSeq" id="WP_093359242.1">
    <property type="nucleotide sequence ID" value="NZ_FOLG01000001.1"/>
</dbReference>
<name>A0A1I1EEQ9_9RHOB</name>
<keyword evidence="2" id="KW-1185">Reference proteome</keyword>
<dbReference type="Proteomes" id="UP000198728">
    <property type="component" value="Unassembled WGS sequence"/>
</dbReference>
<evidence type="ECO:0000313" key="1">
    <source>
        <dbReference type="EMBL" id="SFB83450.1"/>
    </source>
</evidence>
<sequence length="220" mass="22331">MALDPDDMESLDAQIDALESSLNGASSLASAFDGELRKMQSSMARTSASVESLSSSISGGLRRAFDGLVFDGMKASDAMKMVAQSMVNATYGAAIKPVTKQIGDMFASGIAGIGAAAFAKGGSFSQGRVMPFAKGGVVTAPTAFPMRGGSGLMGEAGPEAIMPLTRGADGSLGVKAAGGASRPVNIVMNISTPDADGFRKSQTQIAAQVGRALSRGQRNR</sequence>
<gene>
    <name evidence="1" type="ORF">SAMN04488094_101695</name>
</gene>
<organism evidence="1 2">
    <name type="scientific">Tropicimonas isoalkanivorans</name>
    <dbReference type="NCBI Taxonomy" id="441112"/>
    <lineage>
        <taxon>Bacteria</taxon>
        <taxon>Pseudomonadati</taxon>
        <taxon>Pseudomonadota</taxon>
        <taxon>Alphaproteobacteria</taxon>
        <taxon>Rhodobacterales</taxon>
        <taxon>Roseobacteraceae</taxon>
        <taxon>Tropicimonas</taxon>
    </lineage>
</organism>
<dbReference type="AlphaFoldDB" id="A0A1I1EEQ9"/>
<evidence type="ECO:0000313" key="2">
    <source>
        <dbReference type="Proteomes" id="UP000198728"/>
    </source>
</evidence>